<keyword evidence="2" id="KW-0732">Signal</keyword>
<evidence type="ECO:0000313" key="4">
    <source>
        <dbReference type="Proteomes" id="UP001342314"/>
    </source>
</evidence>
<accession>A0AAV5GZP9</accession>
<keyword evidence="4" id="KW-1185">Reference proteome</keyword>
<organism evidence="3 4">
    <name type="scientific">Rhodotorula paludigena</name>
    <dbReference type="NCBI Taxonomy" id="86838"/>
    <lineage>
        <taxon>Eukaryota</taxon>
        <taxon>Fungi</taxon>
        <taxon>Dikarya</taxon>
        <taxon>Basidiomycota</taxon>
        <taxon>Pucciniomycotina</taxon>
        <taxon>Microbotryomycetes</taxon>
        <taxon>Sporidiobolales</taxon>
        <taxon>Sporidiobolaceae</taxon>
        <taxon>Rhodotorula</taxon>
    </lineage>
</organism>
<reference evidence="3 4" key="1">
    <citation type="submission" date="2021-12" db="EMBL/GenBank/DDBJ databases">
        <title>High titer production of polyol ester of fatty acids by Rhodotorula paludigena BS15 towards product separation-free biomass refinery.</title>
        <authorList>
            <person name="Mano J."/>
            <person name="Ono H."/>
            <person name="Tanaka T."/>
            <person name="Naito K."/>
            <person name="Sushida H."/>
            <person name="Ike M."/>
            <person name="Tokuyasu K."/>
            <person name="Kitaoka M."/>
        </authorList>
    </citation>
    <scope>NUCLEOTIDE SEQUENCE [LARGE SCALE GENOMIC DNA]</scope>
    <source>
        <strain evidence="3 4">BS15</strain>
    </source>
</reference>
<feature type="signal peptide" evidence="2">
    <location>
        <begin position="1"/>
        <end position="19"/>
    </location>
</feature>
<evidence type="ECO:0000256" key="2">
    <source>
        <dbReference type="SAM" id="SignalP"/>
    </source>
</evidence>
<comment type="caution">
    <text evidence="3">The sequence shown here is derived from an EMBL/GenBank/DDBJ whole genome shotgun (WGS) entry which is preliminary data.</text>
</comment>
<dbReference type="EMBL" id="BQKY01000017">
    <property type="protein sequence ID" value="GJN94462.1"/>
    <property type="molecule type" value="Genomic_DNA"/>
</dbReference>
<feature type="compositionally biased region" description="Low complexity" evidence="1">
    <location>
        <begin position="78"/>
        <end position="92"/>
    </location>
</feature>
<protein>
    <submittedName>
        <fullName evidence="3">Uncharacterized protein</fullName>
    </submittedName>
</protein>
<gene>
    <name evidence="3" type="ORF">Rhopal_007542-T1</name>
</gene>
<evidence type="ECO:0000256" key="1">
    <source>
        <dbReference type="SAM" id="MobiDB-lite"/>
    </source>
</evidence>
<dbReference type="AlphaFoldDB" id="A0AAV5GZP9"/>
<sequence length="267" mass="29031">MHFVAAFAPLLAVALPALAAPSPDPLSPAERVSLRDAARSASSAAAAASASATATTSIDWSKLSPAERVSIRDSQRLATATSSASAAPTSTPKQTAFTGTYYHSDRREHVMYNSGEHKDRYVGYLTLEEDKAGYAAIMAFLGREVDWDKYGFDAAVDYEGKMCAGMEHYDTTDDKVREWALVTDDFLSAHSLTLSQVCKRGLFLFRPDTNERRVLTIRGSCGSAHCPGEGVALGWYTRNKDLSRPKSWAILPEGTQVRFEIPSLALL</sequence>
<feature type="region of interest" description="Disordered" evidence="1">
    <location>
        <begin position="74"/>
        <end position="97"/>
    </location>
</feature>
<proteinExistence type="predicted"/>
<name>A0AAV5GZP9_9BASI</name>
<evidence type="ECO:0000313" key="3">
    <source>
        <dbReference type="EMBL" id="GJN94462.1"/>
    </source>
</evidence>
<dbReference type="Proteomes" id="UP001342314">
    <property type="component" value="Unassembled WGS sequence"/>
</dbReference>
<feature type="chain" id="PRO_5043786501" evidence="2">
    <location>
        <begin position="20"/>
        <end position="267"/>
    </location>
</feature>